<gene>
    <name evidence="3" type="ORF">GS399_09660</name>
</gene>
<accession>A0A7K1Y9H3</accession>
<evidence type="ECO:0000313" key="4">
    <source>
        <dbReference type="Proteomes" id="UP000466586"/>
    </source>
</evidence>
<comment type="caution">
    <text evidence="3">The sequence shown here is derived from an EMBL/GenBank/DDBJ whole genome shotgun (WGS) entry which is preliminary data.</text>
</comment>
<feature type="chain" id="PRO_5029822095" description="Quinol oxidase subunit 4" evidence="2">
    <location>
        <begin position="16"/>
        <end position="57"/>
    </location>
</feature>
<keyword evidence="4" id="KW-1185">Reference proteome</keyword>
<dbReference type="EMBL" id="WVHT01000004">
    <property type="protein sequence ID" value="MXV51234.1"/>
    <property type="molecule type" value="Genomic_DNA"/>
</dbReference>
<dbReference type="Proteomes" id="UP000466586">
    <property type="component" value="Unassembled WGS sequence"/>
</dbReference>
<evidence type="ECO:0000256" key="2">
    <source>
        <dbReference type="SAM" id="SignalP"/>
    </source>
</evidence>
<protein>
    <recommendedName>
        <fullName evidence="5">Quinol oxidase subunit 4</fullName>
    </recommendedName>
</protein>
<feature type="signal peptide" evidence="2">
    <location>
        <begin position="1"/>
        <end position="15"/>
    </location>
</feature>
<dbReference type="RefSeq" id="WP_160844417.1">
    <property type="nucleotide sequence ID" value="NZ_WVHT01000004.1"/>
</dbReference>
<evidence type="ECO:0000256" key="1">
    <source>
        <dbReference type="SAM" id="MobiDB-lite"/>
    </source>
</evidence>
<evidence type="ECO:0008006" key="5">
    <source>
        <dbReference type="Google" id="ProtNLM"/>
    </source>
</evidence>
<feature type="region of interest" description="Disordered" evidence="1">
    <location>
        <begin position="23"/>
        <end position="57"/>
    </location>
</feature>
<reference evidence="3 4" key="1">
    <citation type="submission" date="2019-11" db="EMBL/GenBank/DDBJ databases">
        <title>Pedobacter sp. HMF7647 Genome sequencing and assembly.</title>
        <authorList>
            <person name="Kang H."/>
            <person name="Kim H."/>
            <person name="Joh K."/>
        </authorList>
    </citation>
    <scope>NUCLEOTIDE SEQUENCE [LARGE SCALE GENOMIC DNA]</scope>
    <source>
        <strain evidence="3 4">HMF7647</strain>
    </source>
</reference>
<evidence type="ECO:0000313" key="3">
    <source>
        <dbReference type="EMBL" id="MXV51234.1"/>
    </source>
</evidence>
<name>A0A7K1Y9H3_9SPHI</name>
<keyword evidence="2" id="KW-0732">Signal</keyword>
<sequence length="57" mass="6089">MKAKLFIIVALIASAAACKTAVKSVDPGGRHNIPKGTRNEDKDTSAIKSKNDTLQKH</sequence>
<organism evidence="3 4">
    <name type="scientific">Hufsiella arboris</name>
    <dbReference type="NCBI Taxonomy" id="2695275"/>
    <lineage>
        <taxon>Bacteria</taxon>
        <taxon>Pseudomonadati</taxon>
        <taxon>Bacteroidota</taxon>
        <taxon>Sphingobacteriia</taxon>
        <taxon>Sphingobacteriales</taxon>
        <taxon>Sphingobacteriaceae</taxon>
        <taxon>Hufsiella</taxon>
    </lineage>
</organism>
<proteinExistence type="predicted"/>
<dbReference type="PROSITE" id="PS51257">
    <property type="entry name" value="PROKAR_LIPOPROTEIN"/>
    <property type="match status" value="1"/>
</dbReference>
<dbReference type="AlphaFoldDB" id="A0A7K1Y9H3"/>
<feature type="compositionally biased region" description="Basic and acidic residues" evidence="1">
    <location>
        <begin position="37"/>
        <end position="57"/>
    </location>
</feature>